<feature type="chain" id="PRO_5047255719" evidence="1">
    <location>
        <begin position="27"/>
        <end position="76"/>
    </location>
</feature>
<dbReference type="RefSeq" id="WP_272745793.1">
    <property type="nucleotide sequence ID" value="NZ_JAQQKV010000003.1"/>
</dbReference>
<keyword evidence="3" id="KW-1185">Reference proteome</keyword>
<evidence type="ECO:0000313" key="2">
    <source>
        <dbReference type="EMBL" id="MDC7677476.1"/>
    </source>
</evidence>
<name>A0ABT5HMK3_9CAUL</name>
<organism evidence="2 3">
    <name type="scientific">Asticcacaulis machinosus</name>
    <dbReference type="NCBI Taxonomy" id="2984211"/>
    <lineage>
        <taxon>Bacteria</taxon>
        <taxon>Pseudomonadati</taxon>
        <taxon>Pseudomonadota</taxon>
        <taxon>Alphaproteobacteria</taxon>
        <taxon>Caulobacterales</taxon>
        <taxon>Caulobacteraceae</taxon>
        <taxon>Asticcacaulis</taxon>
    </lineage>
</organism>
<dbReference type="EMBL" id="JAQQKV010000003">
    <property type="protein sequence ID" value="MDC7677476.1"/>
    <property type="molecule type" value="Genomic_DNA"/>
</dbReference>
<protein>
    <submittedName>
        <fullName evidence="2">Uncharacterized protein</fullName>
    </submittedName>
</protein>
<feature type="signal peptide" evidence="1">
    <location>
        <begin position="1"/>
        <end position="26"/>
    </location>
</feature>
<evidence type="ECO:0000256" key="1">
    <source>
        <dbReference type="SAM" id="SignalP"/>
    </source>
</evidence>
<accession>A0ABT5HMK3</accession>
<reference evidence="2 3" key="1">
    <citation type="submission" date="2023-01" db="EMBL/GenBank/DDBJ databases">
        <title>Novel species of the genus Asticcacaulis isolated from rivers.</title>
        <authorList>
            <person name="Lu H."/>
        </authorList>
    </citation>
    <scope>NUCLEOTIDE SEQUENCE [LARGE SCALE GENOMIC DNA]</scope>
    <source>
        <strain evidence="2 3">LKC15W</strain>
    </source>
</reference>
<dbReference type="Proteomes" id="UP001218579">
    <property type="component" value="Unassembled WGS sequence"/>
</dbReference>
<evidence type="ECO:0000313" key="3">
    <source>
        <dbReference type="Proteomes" id="UP001218579"/>
    </source>
</evidence>
<proteinExistence type="predicted"/>
<gene>
    <name evidence="2" type="ORF">PQU98_15140</name>
</gene>
<sequence>MLTYQTYVLACGIVMAGAALGTAAAAQSRPSDGSLDGVDALGVRVNYLVGNIADSPIPIPGSRWQPTAGITLAYSF</sequence>
<keyword evidence="1" id="KW-0732">Signal</keyword>
<comment type="caution">
    <text evidence="2">The sequence shown here is derived from an EMBL/GenBank/DDBJ whole genome shotgun (WGS) entry which is preliminary data.</text>
</comment>